<dbReference type="GO" id="GO:0051315">
    <property type="term" value="P:attachment of mitotic spindle microtubules to kinetochore"/>
    <property type="evidence" value="ECO:0007669"/>
    <property type="project" value="TreeGrafter"/>
</dbReference>
<dbReference type="GO" id="GO:0005634">
    <property type="term" value="C:nucleus"/>
    <property type="evidence" value="ECO:0007669"/>
    <property type="project" value="UniProtKB-SubCell"/>
</dbReference>
<evidence type="ECO:0000256" key="4">
    <source>
        <dbReference type="SAM" id="MobiDB-lite"/>
    </source>
</evidence>
<feature type="region of interest" description="Disordered" evidence="4">
    <location>
        <begin position="370"/>
        <end position="440"/>
    </location>
</feature>
<dbReference type="InterPro" id="IPR028386">
    <property type="entry name" value="CENP-C/Mif2/cnp3"/>
</dbReference>
<name>A0A6P5M8H3_ARADU</name>
<dbReference type="GO" id="GO:0051382">
    <property type="term" value="P:kinetochore assembly"/>
    <property type="evidence" value="ECO:0007669"/>
    <property type="project" value="InterPro"/>
</dbReference>
<reference evidence="5" key="1">
    <citation type="journal article" date="2016" name="Nat. Genet.">
        <title>The genome sequences of Arachis duranensis and Arachis ipaensis, the diploid ancestors of cultivated peanut.</title>
        <authorList>
            <person name="Bertioli D.J."/>
            <person name="Cannon S.B."/>
            <person name="Froenicke L."/>
            <person name="Huang G."/>
            <person name="Farmer A.D."/>
            <person name="Cannon E.K."/>
            <person name="Liu X."/>
            <person name="Gao D."/>
            <person name="Clevenger J."/>
            <person name="Dash S."/>
            <person name="Ren L."/>
            <person name="Moretzsohn M.C."/>
            <person name="Shirasawa K."/>
            <person name="Huang W."/>
            <person name="Vidigal B."/>
            <person name="Abernathy B."/>
            <person name="Chu Y."/>
            <person name="Niederhuth C.E."/>
            <person name="Umale P."/>
            <person name="Araujo A.C."/>
            <person name="Kozik A."/>
            <person name="Kim K.D."/>
            <person name="Burow M.D."/>
            <person name="Varshney R.K."/>
            <person name="Wang X."/>
            <person name="Zhang X."/>
            <person name="Barkley N."/>
            <person name="Guimaraes P.M."/>
            <person name="Isobe S."/>
            <person name="Guo B."/>
            <person name="Liao B."/>
            <person name="Stalker H.T."/>
            <person name="Schmitz R.J."/>
            <person name="Scheffler B.E."/>
            <person name="Leal-Bertioli S.C."/>
            <person name="Xun X."/>
            <person name="Jackson S.A."/>
            <person name="Michelmore R."/>
            <person name="Ozias-Akins P."/>
        </authorList>
    </citation>
    <scope>NUCLEOTIDE SEQUENCE [LARGE SCALE GENOMIC DNA]</scope>
    <source>
        <strain evidence="5">cv. V14167</strain>
    </source>
</reference>
<keyword evidence="3" id="KW-0539">Nucleus</keyword>
<dbReference type="AlphaFoldDB" id="A0A6P5M8H3"/>
<dbReference type="PANTHER" id="PTHR16684">
    <property type="entry name" value="CENTROMERE PROTEIN C"/>
    <property type="match status" value="1"/>
</dbReference>
<comment type="subcellular location">
    <subcellularLocation>
        <location evidence="1">Nucleus</location>
    </subcellularLocation>
</comment>
<protein>
    <submittedName>
        <fullName evidence="6">Centromere protein C isoform X1</fullName>
    </submittedName>
</protein>
<dbReference type="RefSeq" id="XP_020980730.1">
    <property type="nucleotide sequence ID" value="XM_021125071.2"/>
</dbReference>
<feature type="compositionally biased region" description="Polar residues" evidence="4">
    <location>
        <begin position="528"/>
        <end position="540"/>
    </location>
</feature>
<proteinExistence type="inferred from homology"/>
<dbReference type="GO" id="GO:0019237">
    <property type="term" value="F:centromeric DNA binding"/>
    <property type="evidence" value="ECO:0007669"/>
    <property type="project" value="InterPro"/>
</dbReference>
<comment type="similarity">
    <text evidence="2">Belongs to the CENP-C/MIF2 family.</text>
</comment>
<feature type="compositionally biased region" description="Basic and acidic residues" evidence="4">
    <location>
        <begin position="550"/>
        <end position="572"/>
    </location>
</feature>
<accession>A0A6P5M8H3</accession>
<dbReference type="GO" id="GO:0000776">
    <property type="term" value="C:kinetochore"/>
    <property type="evidence" value="ECO:0007669"/>
    <property type="project" value="InterPro"/>
</dbReference>
<feature type="compositionally biased region" description="Polar residues" evidence="4">
    <location>
        <begin position="373"/>
        <end position="390"/>
    </location>
</feature>
<dbReference type="Proteomes" id="UP000515211">
    <property type="component" value="Chromosome 6"/>
</dbReference>
<keyword evidence="5" id="KW-1185">Reference proteome</keyword>
<gene>
    <name evidence="6" type="primary">LOC107494655</name>
</gene>
<feature type="compositionally biased region" description="Basic residues" evidence="4">
    <location>
        <begin position="583"/>
        <end position="593"/>
    </location>
</feature>
<evidence type="ECO:0000256" key="2">
    <source>
        <dbReference type="ARBA" id="ARBA00010291"/>
    </source>
</evidence>
<evidence type="ECO:0000256" key="1">
    <source>
        <dbReference type="ARBA" id="ARBA00004123"/>
    </source>
</evidence>
<organism evidence="5 6">
    <name type="scientific">Arachis duranensis</name>
    <name type="common">Wild peanut</name>
    <dbReference type="NCBI Taxonomy" id="130453"/>
    <lineage>
        <taxon>Eukaryota</taxon>
        <taxon>Viridiplantae</taxon>
        <taxon>Streptophyta</taxon>
        <taxon>Embryophyta</taxon>
        <taxon>Tracheophyta</taxon>
        <taxon>Spermatophyta</taxon>
        <taxon>Magnoliopsida</taxon>
        <taxon>eudicotyledons</taxon>
        <taxon>Gunneridae</taxon>
        <taxon>Pentapetalae</taxon>
        <taxon>rosids</taxon>
        <taxon>fabids</taxon>
        <taxon>Fabales</taxon>
        <taxon>Fabaceae</taxon>
        <taxon>Papilionoideae</taxon>
        <taxon>50 kb inversion clade</taxon>
        <taxon>dalbergioids sensu lato</taxon>
        <taxon>Dalbergieae</taxon>
        <taxon>Pterocarpus clade</taxon>
        <taxon>Arachis</taxon>
    </lineage>
</organism>
<dbReference type="PANTHER" id="PTHR16684:SF11">
    <property type="entry name" value="CENTROMERE PROTEIN C"/>
    <property type="match status" value="1"/>
</dbReference>
<evidence type="ECO:0000313" key="6">
    <source>
        <dbReference type="RefSeq" id="XP_020980730.1"/>
    </source>
</evidence>
<evidence type="ECO:0000313" key="5">
    <source>
        <dbReference type="Proteomes" id="UP000515211"/>
    </source>
</evidence>
<sequence>MEMQNPAKPEGKLAVISEVPGLFDSEILSDIAFDEENDVAAASGEAVEFPRKRRPALGLKRARFSLKPTKTQSVESLIPTLDLDKLKDPVEFFLAHDRLEKAKREIQKQTGEFLESNLSDTTTKMRQRRPGLSGNNERRVRYKHRYPKETFDNNDYVLPSQKASESVDLGPVGESTDEGGACLTPLENEVTDSPVIEENKINEILDGLLQCNSEDLEGDEAVTLLQERLHIKPIVLEKLSIPDFPNNDQVIGMKSLHGNSSNPRKWKPLSILDNLLKGFNSRTPIRQGIGCQLQQSASPTPPRSPFAPLSSLLLHLSHPKPSVDPFAADGIDHLSTRKNSPIPLINQEHKLAASGNPSNEPSANVIDDGIAINKTSSPGDTVRNGSYSSGKSKEDSIGSSETHSVEDTVRDCACTPQKSVEDNPGQPESDANIESNGPRVDMDVNTGASGMEGIIRDCACTPQKSVEDNQRLPEFDVTIESNGPHIDMDVDIGDSGMNDIVGRPNIVTNRVENEAENLQAHAAVGPSDDSNINMPNQPADQSDPAGFLANDHDKNSRRSDDGPEQCLQEKTDGNSILPDYGQRRVRRSKRQHKDKSLSRRQSLAAAGTSWEAGLRRSTRIRTRPLEFWRGERMVYGRVHDSEYNTNTYHGNTLGLATVIGIKCISPGTDGKPTMKVKSYVSDEYKELLELASLC</sequence>
<dbReference type="GO" id="GO:0051455">
    <property type="term" value="P:spindle attachment to meiosis I kinetochore"/>
    <property type="evidence" value="ECO:0007669"/>
    <property type="project" value="TreeGrafter"/>
</dbReference>
<feature type="region of interest" description="Disordered" evidence="4">
    <location>
        <begin position="524"/>
        <end position="609"/>
    </location>
</feature>
<dbReference type="GeneID" id="107494655"/>
<reference evidence="6" key="2">
    <citation type="submission" date="2025-08" db="UniProtKB">
        <authorList>
            <consortium name="RefSeq"/>
        </authorList>
    </citation>
    <scope>IDENTIFICATION</scope>
    <source>
        <tissue evidence="6">Whole plant</tissue>
    </source>
</reference>
<feature type="region of interest" description="Disordered" evidence="4">
    <location>
        <begin position="166"/>
        <end position="185"/>
    </location>
</feature>
<evidence type="ECO:0000256" key="3">
    <source>
        <dbReference type="ARBA" id="ARBA00023242"/>
    </source>
</evidence>